<proteinExistence type="inferred from homology"/>
<evidence type="ECO:0000256" key="2">
    <source>
        <dbReference type="SAM" id="MobiDB-lite"/>
    </source>
</evidence>
<comment type="caution">
    <text evidence="4">The sequence shown here is derived from an EMBL/GenBank/DDBJ whole genome shotgun (WGS) entry which is preliminary data.</text>
</comment>
<accession>A0AAV7LNV0</accession>
<evidence type="ECO:0000313" key="5">
    <source>
        <dbReference type="Proteomes" id="UP001066276"/>
    </source>
</evidence>
<dbReference type="PANTHER" id="PTHR23428">
    <property type="entry name" value="HISTONE H2B"/>
    <property type="match status" value="1"/>
</dbReference>
<name>A0AAV7LNV0_PLEWA</name>
<dbReference type="InterPro" id="IPR009072">
    <property type="entry name" value="Histone-fold"/>
</dbReference>
<dbReference type="SMART" id="SM00427">
    <property type="entry name" value="H2B"/>
    <property type="match status" value="1"/>
</dbReference>
<sequence>MAKSARSRRPVKRARKQKVGRSLKRVKQVTSHKDKAARRKPRRDSFSLYVSRVLRHVHPGFSISSEAMSMVNSTVKTICESLAQEAERLVRYSRRKTLTSRELQSAVRSLIPGALGKHADFEGTKALGTFNNANPAPASATACQ</sequence>
<feature type="compositionally biased region" description="Basic residues" evidence="2">
    <location>
        <begin position="1"/>
        <end position="27"/>
    </location>
</feature>
<dbReference type="Pfam" id="PF00125">
    <property type="entry name" value="Histone"/>
    <property type="match status" value="1"/>
</dbReference>
<reference evidence="4" key="1">
    <citation type="journal article" date="2022" name="bioRxiv">
        <title>Sequencing and chromosome-scale assembly of the giantPleurodeles waltlgenome.</title>
        <authorList>
            <person name="Brown T."/>
            <person name="Elewa A."/>
            <person name="Iarovenko S."/>
            <person name="Subramanian E."/>
            <person name="Araus A.J."/>
            <person name="Petzold A."/>
            <person name="Susuki M."/>
            <person name="Suzuki K.-i.T."/>
            <person name="Hayashi T."/>
            <person name="Toyoda A."/>
            <person name="Oliveira C."/>
            <person name="Osipova E."/>
            <person name="Leigh N.D."/>
            <person name="Simon A."/>
            <person name="Yun M.H."/>
        </authorList>
    </citation>
    <scope>NUCLEOTIDE SEQUENCE</scope>
    <source>
        <strain evidence="4">20211129_DDA</strain>
        <tissue evidence="4">Liver</tissue>
    </source>
</reference>
<protein>
    <recommendedName>
        <fullName evidence="3">Core Histone H2A/H2B/H3 domain-containing protein</fullName>
    </recommendedName>
</protein>
<dbReference type="PRINTS" id="PR00621">
    <property type="entry name" value="HISTONEH2B"/>
</dbReference>
<dbReference type="GO" id="GO:0030527">
    <property type="term" value="F:structural constituent of chromatin"/>
    <property type="evidence" value="ECO:0007669"/>
    <property type="project" value="InterPro"/>
</dbReference>
<dbReference type="FunFam" id="1.10.20.10:FF:000043">
    <property type="entry name" value="Histone H2B"/>
    <property type="match status" value="1"/>
</dbReference>
<dbReference type="InterPro" id="IPR000558">
    <property type="entry name" value="Histone_H2B"/>
</dbReference>
<dbReference type="EMBL" id="JANPWB010000015">
    <property type="protein sequence ID" value="KAJ1092679.1"/>
    <property type="molecule type" value="Genomic_DNA"/>
</dbReference>
<dbReference type="Gene3D" id="1.10.20.10">
    <property type="entry name" value="Histone, subunit A"/>
    <property type="match status" value="1"/>
</dbReference>
<organism evidence="4 5">
    <name type="scientific">Pleurodeles waltl</name>
    <name type="common">Iberian ribbed newt</name>
    <dbReference type="NCBI Taxonomy" id="8319"/>
    <lineage>
        <taxon>Eukaryota</taxon>
        <taxon>Metazoa</taxon>
        <taxon>Chordata</taxon>
        <taxon>Craniata</taxon>
        <taxon>Vertebrata</taxon>
        <taxon>Euteleostomi</taxon>
        <taxon>Amphibia</taxon>
        <taxon>Batrachia</taxon>
        <taxon>Caudata</taxon>
        <taxon>Salamandroidea</taxon>
        <taxon>Salamandridae</taxon>
        <taxon>Pleurodelinae</taxon>
        <taxon>Pleurodeles</taxon>
    </lineage>
</organism>
<dbReference type="GO" id="GO:0005634">
    <property type="term" value="C:nucleus"/>
    <property type="evidence" value="ECO:0007669"/>
    <property type="project" value="UniProtKB-ARBA"/>
</dbReference>
<dbReference type="CDD" id="cd22910">
    <property type="entry name" value="HFD_H2B"/>
    <property type="match status" value="1"/>
</dbReference>
<dbReference type="SUPFAM" id="SSF47113">
    <property type="entry name" value="Histone-fold"/>
    <property type="match status" value="1"/>
</dbReference>
<comment type="similarity">
    <text evidence="1">Belongs to the histone H2B family.</text>
</comment>
<dbReference type="Proteomes" id="UP001066276">
    <property type="component" value="Chromosome 11"/>
</dbReference>
<dbReference type="GO" id="GO:0046982">
    <property type="term" value="F:protein heterodimerization activity"/>
    <property type="evidence" value="ECO:0007669"/>
    <property type="project" value="InterPro"/>
</dbReference>
<dbReference type="InterPro" id="IPR007125">
    <property type="entry name" value="H2A/H2B/H3"/>
</dbReference>
<dbReference type="AlphaFoldDB" id="A0AAV7LNV0"/>
<feature type="region of interest" description="Disordered" evidence="2">
    <location>
        <begin position="1"/>
        <end position="43"/>
    </location>
</feature>
<gene>
    <name evidence="4" type="ORF">NDU88_005789</name>
</gene>
<evidence type="ECO:0000259" key="3">
    <source>
        <dbReference type="Pfam" id="PF00125"/>
    </source>
</evidence>
<dbReference type="GO" id="GO:0003677">
    <property type="term" value="F:DNA binding"/>
    <property type="evidence" value="ECO:0007669"/>
    <property type="project" value="InterPro"/>
</dbReference>
<keyword evidence="5" id="KW-1185">Reference proteome</keyword>
<dbReference type="GO" id="GO:0000786">
    <property type="term" value="C:nucleosome"/>
    <property type="evidence" value="ECO:0007669"/>
    <property type="project" value="InterPro"/>
</dbReference>
<feature type="domain" description="Core Histone H2A/H2B/H3" evidence="3">
    <location>
        <begin position="28"/>
        <end position="108"/>
    </location>
</feature>
<evidence type="ECO:0000256" key="1">
    <source>
        <dbReference type="ARBA" id="ARBA00006846"/>
    </source>
</evidence>
<evidence type="ECO:0000313" key="4">
    <source>
        <dbReference type="EMBL" id="KAJ1092679.1"/>
    </source>
</evidence>